<keyword evidence="2" id="KW-1185">Reference proteome</keyword>
<evidence type="ECO:0000313" key="2">
    <source>
        <dbReference type="Proteomes" id="UP000799118"/>
    </source>
</evidence>
<name>A0A6A4HXK9_9AGAR</name>
<proteinExistence type="predicted"/>
<gene>
    <name evidence="1" type="ORF">BT96DRAFT_815281</name>
</gene>
<sequence>IQGLWPLFPHTRESSPQVNIHMANHIYDFLKLFGPVISWWYFPFECFIGALQKVNTNDHIGSEFGN</sequence>
<dbReference type="OrthoDB" id="3247418at2759"/>
<dbReference type="Proteomes" id="UP000799118">
    <property type="component" value="Unassembled WGS sequence"/>
</dbReference>
<reference evidence="1" key="1">
    <citation type="journal article" date="2019" name="Environ. Microbiol.">
        <title>Fungal ecological strategies reflected in gene transcription - a case study of two litter decomposers.</title>
        <authorList>
            <person name="Barbi F."/>
            <person name="Kohler A."/>
            <person name="Barry K."/>
            <person name="Baskaran P."/>
            <person name="Daum C."/>
            <person name="Fauchery L."/>
            <person name="Ihrmark K."/>
            <person name="Kuo A."/>
            <person name="LaButti K."/>
            <person name="Lipzen A."/>
            <person name="Morin E."/>
            <person name="Grigoriev I.V."/>
            <person name="Henrissat B."/>
            <person name="Lindahl B."/>
            <person name="Martin F."/>
        </authorList>
    </citation>
    <scope>NUCLEOTIDE SEQUENCE</scope>
    <source>
        <strain evidence="1">JB14</strain>
    </source>
</reference>
<dbReference type="AlphaFoldDB" id="A0A6A4HXK9"/>
<organism evidence="1 2">
    <name type="scientific">Gymnopus androsaceus JB14</name>
    <dbReference type="NCBI Taxonomy" id="1447944"/>
    <lineage>
        <taxon>Eukaryota</taxon>
        <taxon>Fungi</taxon>
        <taxon>Dikarya</taxon>
        <taxon>Basidiomycota</taxon>
        <taxon>Agaricomycotina</taxon>
        <taxon>Agaricomycetes</taxon>
        <taxon>Agaricomycetidae</taxon>
        <taxon>Agaricales</taxon>
        <taxon>Marasmiineae</taxon>
        <taxon>Omphalotaceae</taxon>
        <taxon>Gymnopus</taxon>
    </lineage>
</organism>
<evidence type="ECO:0000313" key="1">
    <source>
        <dbReference type="EMBL" id="KAE9403269.1"/>
    </source>
</evidence>
<dbReference type="EMBL" id="ML769427">
    <property type="protein sequence ID" value="KAE9403269.1"/>
    <property type="molecule type" value="Genomic_DNA"/>
</dbReference>
<accession>A0A6A4HXK9</accession>
<protein>
    <submittedName>
        <fullName evidence="1">Uncharacterized protein</fullName>
    </submittedName>
</protein>
<feature type="non-terminal residue" evidence="1">
    <location>
        <position position="1"/>
    </location>
</feature>